<dbReference type="PANTHER" id="PTHR42998">
    <property type="entry name" value="TYPE I RESTRICTION ENZYME HINDVIIP M PROTEIN-RELATED"/>
    <property type="match status" value="1"/>
</dbReference>
<dbReference type="GO" id="GO:0003677">
    <property type="term" value="F:DNA binding"/>
    <property type="evidence" value="ECO:0007669"/>
    <property type="project" value="InterPro"/>
</dbReference>
<dbReference type="EC" id="2.1.1.72" evidence="4"/>
<evidence type="ECO:0000259" key="3">
    <source>
        <dbReference type="Pfam" id="PF13588"/>
    </source>
</evidence>
<evidence type="ECO:0000313" key="5">
    <source>
        <dbReference type="Proteomes" id="UP000250166"/>
    </source>
</evidence>
<dbReference type="Gene3D" id="3.90.1570.30">
    <property type="match status" value="1"/>
</dbReference>
<organism evidence="4 5">
    <name type="scientific">Helicobacter fennelliae</name>
    <dbReference type="NCBI Taxonomy" id="215"/>
    <lineage>
        <taxon>Bacteria</taxon>
        <taxon>Pseudomonadati</taxon>
        <taxon>Campylobacterota</taxon>
        <taxon>Epsilonproteobacteria</taxon>
        <taxon>Campylobacterales</taxon>
        <taxon>Helicobacteraceae</taxon>
        <taxon>Helicobacter</taxon>
    </lineage>
</organism>
<dbReference type="Gene3D" id="3.40.50.150">
    <property type="entry name" value="Vaccinia Virus protein VP39"/>
    <property type="match status" value="1"/>
</dbReference>
<feature type="domain" description="DNA methylase adenine-specific" evidence="2">
    <location>
        <begin position="341"/>
        <end position="667"/>
    </location>
</feature>
<dbReference type="REBASE" id="431510">
    <property type="entry name" value="M.Hfe13102ORF1993P"/>
</dbReference>
<accession>A0A2X3B2Z7</accession>
<keyword evidence="4" id="KW-0808">Transferase</keyword>
<protein>
    <submittedName>
        <fullName evidence="4">Type I restriction/modification system N-6 DNA methyltransferase</fullName>
        <ecNumber evidence="4">2.1.1.72</ecNumber>
    </submittedName>
</protein>
<reference evidence="4 5" key="1">
    <citation type="submission" date="2018-06" db="EMBL/GenBank/DDBJ databases">
        <authorList>
            <consortium name="Pathogen Informatics"/>
            <person name="Doyle S."/>
        </authorList>
    </citation>
    <scope>NUCLEOTIDE SEQUENCE [LARGE SCALE GENOMIC DNA]</scope>
    <source>
        <strain evidence="4 5">NCTC13102</strain>
    </source>
</reference>
<dbReference type="RefSeq" id="WP_112059048.1">
    <property type="nucleotide sequence ID" value="NZ_UAWL01000006.1"/>
</dbReference>
<feature type="domain" description="Type I restriction enzyme R protein N-terminal" evidence="3">
    <location>
        <begin position="56"/>
        <end position="172"/>
    </location>
</feature>
<dbReference type="Proteomes" id="UP000250166">
    <property type="component" value="Unassembled WGS sequence"/>
</dbReference>
<dbReference type="Pfam" id="PF13588">
    <property type="entry name" value="HSDR_N_2"/>
    <property type="match status" value="1"/>
</dbReference>
<dbReference type="InterPro" id="IPR003356">
    <property type="entry name" value="DNA_methylase_A-5"/>
</dbReference>
<dbReference type="PANTHER" id="PTHR42998:SF1">
    <property type="entry name" value="TYPE I RESTRICTION ENZYME HINDI METHYLASE SUBUNIT"/>
    <property type="match status" value="1"/>
</dbReference>
<name>A0A2X3B2Z7_9HELI</name>
<dbReference type="Pfam" id="PF02384">
    <property type="entry name" value="N6_Mtase"/>
    <property type="match status" value="1"/>
</dbReference>
<evidence type="ECO:0000256" key="1">
    <source>
        <dbReference type="ARBA" id="ARBA00006594"/>
    </source>
</evidence>
<dbReference type="GO" id="GO:0009007">
    <property type="term" value="F:site-specific DNA-methyltransferase (adenine-specific) activity"/>
    <property type="evidence" value="ECO:0007669"/>
    <property type="project" value="UniProtKB-EC"/>
</dbReference>
<dbReference type="InterPro" id="IPR029063">
    <property type="entry name" value="SAM-dependent_MTases_sf"/>
</dbReference>
<dbReference type="InterPro" id="IPR052916">
    <property type="entry name" value="Type-I_RE_MTase_Subunit"/>
</dbReference>
<keyword evidence="4" id="KW-0489">Methyltransferase</keyword>
<gene>
    <name evidence="4" type="primary">hsdM</name>
    <name evidence="4" type="ORF">NCTC13102_01993</name>
</gene>
<sequence length="704" mass="81374">MKLNEILRQSDYKLDLFSKEAIESLESKITQKADKNGKISFYIPCLVRQNDIRLSPEEVVRQLYLDKLINEYKYPKDRIKVEVAVQKGRDTGEKEGKKRIDILVCDEKGSPYIIVEVKKPKVKDGYAQLESYMRWENTPIGVLCNGDSIEEFYHNKEDKNYKTTKLEKLSNIPNATQSLQDFLNTKYTLKNLYINDELQTKTLKKIITDFEDVILANSGVDSFEEIFKLIFTKLYDEQKSSKDFDRIAFATENTSFNSYKEFTDFIKSIDDSKFRFLEFRAQRQDESDEVFRKRLNTLFSEAKAQWSGIFESDSSFELSTEELNISVSYLQDIKLFNSNFEVIDDAFEYLVIKGQKSDKGQYFTPRYVIDMCVRMLNPHANEKIIDTASGSCGFPMHCIMYVWNKLNPHRKNLLSAVEKTQAQIDYVKNVFAIDFDKKSVRIGRLLNKIAGDGETNVLLLNSLHYKQWKNDAKVGKWEKIYSAGFENFEALCADTKQYGDEKYAKDYSKFHFDIVMANPPFAGDITNENLYKSYELGKAKVSRDILFIERNLNMLKDGGRMAIVLPQGRFNNSSDKYIREFIAERARILAVVGLHGNVFKPHTGTKTSVLFLQKYGGVDENGKELCPKCDDYNIFFATMSEPSKDNSGEKIYLKDSNGEFVLDSHGHKIIKHDLFNHDGLTQDGIAEAFIDFAKAENLSFWRQD</sequence>
<evidence type="ECO:0000259" key="2">
    <source>
        <dbReference type="Pfam" id="PF02384"/>
    </source>
</evidence>
<dbReference type="EMBL" id="UAWL01000006">
    <property type="protein sequence ID" value="SQB99668.1"/>
    <property type="molecule type" value="Genomic_DNA"/>
</dbReference>
<dbReference type="GO" id="GO:0008170">
    <property type="term" value="F:N-methyltransferase activity"/>
    <property type="evidence" value="ECO:0007669"/>
    <property type="project" value="InterPro"/>
</dbReference>
<evidence type="ECO:0000313" key="4">
    <source>
        <dbReference type="EMBL" id="SQB99668.1"/>
    </source>
</evidence>
<dbReference type="AlphaFoldDB" id="A0A2X3B2Z7"/>
<proteinExistence type="inferred from homology"/>
<dbReference type="SUPFAM" id="SSF53335">
    <property type="entry name" value="S-adenosyl-L-methionine-dependent methyltransferases"/>
    <property type="match status" value="1"/>
</dbReference>
<comment type="similarity">
    <text evidence="1">Belongs to the N(4)/N(6)-methyltransferase family.</text>
</comment>
<dbReference type="GO" id="GO:0032259">
    <property type="term" value="P:methylation"/>
    <property type="evidence" value="ECO:0007669"/>
    <property type="project" value="UniProtKB-KW"/>
</dbReference>
<dbReference type="InterPro" id="IPR029464">
    <property type="entry name" value="HSDR_N"/>
</dbReference>
<dbReference type="PRINTS" id="PR00507">
    <property type="entry name" value="N12N6MTFRASE"/>
</dbReference>